<keyword evidence="2" id="KW-0547">Nucleotide-binding</keyword>
<dbReference type="Pfam" id="PF01695">
    <property type="entry name" value="IstB_IS21"/>
    <property type="match status" value="1"/>
</dbReference>
<organism evidence="5 6">
    <name type="scientific">Brachymonas denitrificans DSM 15123</name>
    <dbReference type="NCBI Taxonomy" id="1121117"/>
    <lineage>
        <taxon>Bacteria</taxon>
        <taxon>Pseudomonadati</taxon>
        <taxon>Pseudomonadota</taxon>
        <taxon>Betaproteobacteria</taxon>
        <taxon>Burkholderiales</taxon>
        <taxon>Comamonadaceae</taxon>
        <taxon>Brachymonas</taxon>
    </lineage>
</organism>
<dbReference type="CDD" id="cd00009">
    <property type="entry name" value="AAA"/>
    <property type="match status" value="1"/>
</dbReference>
<dbReference type="EMBL" id="FOCW01000019">
    <property type="protein sequence ID" value="SEN98773.1"/>
    <property type="molecule type" value="Genomic_DNA"/>
</dbReference>
<evidence type="ECO:0000256" key="3">
    <source>
        <dbReference type="ARBA" id="ARBA00022840"/>
    </source>
</evidence>
<dbReference type="GO" id="GO:0005524">
    <property type="term" value="F:ATP binding"/>
    <property type="evidence" value="ECO:0007669"/>
    <property type="project" value="UniProtKB-KW"/>
</dbReference>
<evidence type="ECO:0000256" key="2">
    <source>
        <dbReference type="ARBA" id="ARBA00022741"/>
    </source>
</evidence>
<dbReference type="InterPro" id="IPR027417">
    <property type="entry name" value="P-loop_NTPase"/>
</dbReference>
<dbReference type="Gene3D" id="3.40.50.300">
    <property type="entry name" value="P-loop containing nucleotide triphosphate hydrolases"/>
    <property type="match status" value="1"/>
</dbReference>
<reference evidence="5 6" key="1">
    <citation type="submission" date="2016-10" db="EMBL/GenBank/DDBJ databases">
        <authorList>
            <person name="de Groot N.N."/>
        </authorList>
    </citation>
    <scope>NUCLEOTIDE SEQUENCE [LARGE SCALE GENOMIC DNA]</scope>
    <source>
        <strain evidence="5 6">DSM 15123</strain>
    </source>
</reference>
<dbReference type="RefSeq" id="WP_091818475.1">
    <property type="nucleotide sequence ID" value="NZ_FOCW01000019.1"/>
</dbReference>
<dbReference type="InterPro" id="IPR047661">
    <property type="entry name" value="IstB"/>
</dbReference>
<keyword evidence="6" id="KW-1185">Reference proteome</keyword>
<evidence type="ECO:0000256" key="1">
    <source>
        <dbReference type="ARBA" id="ARBA00008059"/>
    </source>
</evidence>
<gene>
    <name evidence="5" type="ORF">SAMN02745977_02535</name>
</gene>
<keyword evidence="3" id="KW-0067">ATP-binding</keyword>
<protein>
    <submittedName>
        <fullName evidence="5">DNA replication protein DnaC</fullName>
    </submittedName>
</protein>
<feature type="domain" description="AAA+ ATPase" evidence="4">
    <location>
        <begin position="99"/>
        <end position="232"/>
    </location>
</feature>
<dbReference type="AlphaFoldDB" id="A0A1H8L0U4"/>
<dbReference type="InterPro" id="IPR002611">
    <property type="entry name" value="IstB_ATP-bd"/>
</dbReference>
<evidence type="ECO:0000259" key="4">
    <source>
        <dbReference type="SMART" id="SM00382"/>
    </source>
</evidence>
<dbReference type="Proteomes" id="UP000199531">
    <property type="component" value="Unassembled WGS sequence"/>
</dbReference>
<dbReference type="PANTHER" id="PTHR30050">
    <property type="entry name" value="CHROMOSOMAL REPLICATION INITIATOR PROTEIN DNAA"/>
    <property type="match status" value="1"/>
</dbReference>
<dbReference type="SMART" id="SM00382">
    <property type="entry name" value="AAA"/>
    <property type="match status" value="1"/>
</dbReference>
<dbReference type="InterPro" id="IPR003593">
    <property type="entry name" value="AAA+_ATPase"/>
</dbReference>
<evidence type="ECO:0000313" key="5">
    <source>
        <dbReference type="EMBL" id="SEN98773.1"/>
    </source>
</evidence>
<sequence>MMMHTTLEQLRQLKLLGMTQALQEQMQQAGMAAMSFEERMALLVEREVHGRQERRLMRLIRNARLKYPQAMIEDLDCRASRGIDRATVMSLALGPWVRAGHAVLVTGPTGAGKSWLACALAQYACRQGHSALYLRIPRLAEELRIRHANGTFTTWLDTLKSTDVLLLDDCGMVGMDAHTRSDLLEIIDDRAGRKATIITSQLPIEHWHEWIGEATVADAMLDRIMQSHHRLTLAGESLRKSKPQPEQEDIGA</sequence>
<accession>A0A1H8L0U4</accession>
<comment type="similarity">
    <text evidence="1">Belongs to the IS21/IS1162 putative ATP-binding protein family.</text>
</comment>
<dbReference type="PIRSF" id="PIRSF003073">
    <property type="entry name" value="DNAC_TnpB_IstB"/>
    <property type="match status" value="1"/>
</dbReference>
<evidence type="ECO:0000313" key="6">
    <source>
        <dbReference type="Proteomes" id="UP000199531"/>
    </source>
</evidence>
<dbReference type="OrthoDB" id="8150723at2"/>
<dbReference type="SUPFAM" id="SSF52540">
    <property type="entry name" value="P-loop containing nucleoside triphosphate hydrolases"/>
    <property type="match status" value="1"/>
</dbReference>
<proteinExistence type="inferred from homology"/>
<dbReference type="GO" id="GO:0006260">
    <property type="term" value="P:DNA replication"/>
    <property type="evidence" value="ECO:0007669"/>
    <property type="project" value="TreeGrafter"/>
</dbReference>
<dbReference type="STRING" id="1121117.SAMN02745977_02535"/>
<name>A0A1H8L0U4_9BURK</name>
<dbReference type="PANTHER" id="PTHR30050:SF4">
    <property type="entry name" value="ATP-BINDING PROTEIN RV3427C IN INSERTION SEQUENCE-RELATED"/>
    <property type="match status" value="1"/>
</dbReference>
<dbReference type="InterPro" id="IPR028350">
    <property type="entry name" value="DNAC/IstB-like"/>
</dbReference>
<dbReference type="NCBIfam" id="NF038214">
    <property type="entry name" value="IS21_help_AAA"/>
    <property type="match status" value="1"/>
</dbReference>